<evidence type="ECO:0000256" key="2">
    <source>
        <dbReference type="ARBA" id="ARBA00023015"/>
    </source>
</evidence>
<comment type="caution">
    <text evidence="6">The sequence shown here is derived from an EMBL/GenBank/DDBJ whole genome shotgun (WGS) entry which is preliminary data.</text>
</comment>
<dbReference type="PANTHER" id="PTHR30146:SF151">
    <property type="entry name" value="HTH-TYPE TRANSCRIPTIONAL REPRESSOR CYTR"/>
    <property type="match status" value="1"/>
</dbReference>
<dbReference type="Gene3D" id="1.10.260.40">
    <property type="entry name" value="lambda repressor-like DNA-binding domains"/>
    <property type="match status" value="1"/>
</dbReference>
<dbReference type="SUPFAM" id="SSF47413">
    <property type="entry name" value="lambda repressor-like DNA-binding domains"/>
    <property type="match status" value="1"/>
</dbReference>
<dbReference type="InterPro" id="IPR028082">
    <property type="entry name" value="Peripla_BP_I"/>
</dbReference>
<keyword evidence="2" id="KW-0805">Transcription regulation</keyword>
<gene>
    <name evidence="6" type="ORF">M3P05_13735</name>
</gene>
<keyword evidence="7" id="KW-1185">Reference proteome</keyword>
<reference evidence="6 7" key="1">
    <citation type="submission" date="2022-05" db="EMBL/GenBank/DDBJ databases">
        <authorList>
            <person name="Park J.-S."/>
        </authorList>
    </citation>
    <scope>NUCLEOTIDE SEQUENCE [LARGE SCALE GENOMIC DNA]</scope>
    <source>
        <strain evidence="6 7">2012CJ34-2</strain>
    </source>
</reference>
<name>A0ABT0PHY2_9GAMM</name>
<proteinExistence type="predicted"/>
<keyword evidence="4" id="KW-0804">Transcription</keyword>
<dbReference type="Proteomes" id="UP001203338">
    <property type="component" value="Unassembled WGS sequence"/>
</dbReference>
<dbReference type="Pfam" id="PF13377">
    <property type="entry name" value="Peripla_BP_3"/>
    <property type="match status" value="1"/>
</dbReference>
<accession>A0ABT0PHY2</accession>
<dbReference type="InterPro" id="IPR000843">
    <property type="entry name" value="HTH_LacI"/>
</dbReference>
<keyword evidence="1" id="KW-0678">Repressor</keyword>
<dbReference type="Gene3D" id="3.40.50.2300">
    <property type="match status" value="2"/>
</dbReference>
<dbReference type="InterPro" id="IPR046335">
    <property type="entry name" value="LacI/GalR-like_sensor"/>
</dbReference>
<sequence length="329" mass="36061">MATMKDVALLANVSTATVSRTLVKPESVSETTRLRVEQAVIETGYKINSQARSLRRNETRTVVVVVSDIDNPFYSEIIKGIEQEAVANDYLVVLGDASQQERDRIYSELVYTRQADGLILLGVPLPKPLKAKLNSSLPPLVMACEYEPDRKLPTVGIDNRAAAKEATEYLIKLGHHRIGCVTGMGDNPLTVCRLQGYKEALAATNIPFDEQLIVAEAYNPDGGSNAMRYFHSLAEPPTAIFCHADTQAIGVLHQARSLGISVPEQLSVMGFDGLPIGSYCFPTLTTILQPRVELGRVTMQSLMDSMKGLPARDRLLPHELIIRGSVAMR</sequence>
<dbReference type="CDD" id="cd01392">
    <property type="entry name" value="HTH_LacI"/>
    <property type="match status" value="1"/>
</dbReference>
<dbReference type="RefSeq" id="WP_249700298.1">
    <property type="nucleotide sequence ID" value="NZ_JAMFLX010000018.1"/>
</dbReference>
<evidence type="ECO:0000256" key="3">
    <source>
        <dbReference type="ARBA" id="ARBA00023125"/>
    </source>
</evidence>
<organism evidence="6 7">
    <name type="scientific">Parendozoicomonas callyspongiae</name>
    <dbReference type="NCBI Taxonomy" id="2942213"/>
    <lineage>
        <taxon>Bacteria</taxon>
        <taxon>Pseudomonadati</taxon>
        <taxon>Pseudomonadota</taxon>
        <taxon>Gammaproteobacteria</taxon>
        <taxon>Oceanospirillales</taxon>
        <taxon>Endozoicomonadaceae</taxon>
        <taxon>Parendozoicomonas</taxon>
    </lineage>
</organism>
<dbReference type="PANTHER" id="PTHR30146">
    <property type="entry name" value="LACI-RELATED TRANSCRIPTIONAL REPRESSOR"/>
    <property type="match status" value="1"/>
</dbReference>
<evidence type="ECO:0000256" key="1">
    <source>
        <dbReference type="ARBA" id="ARBA00022491"/>
    </source>
</evidence>
<evidence type="ECO:0000313" key="6">
    <source>
        <dbReference type="EMBL" id="MCL6270987.1"/>
    </source>
</evidence>
<keyword evidence="3" id="KW-0238">DNA-binding</keyword>
<dbReference type="PROSITE" id="PS50932">
    <property type="entry name" value="HTH_LACI_2"/>
    <property type="match status" value="1"/>
</dbReference>
<evidence type="ECO:0000256" key="4">
    <source>
        <dbReference type="ARBA" id="ARBA00023163"/>
    </source>
</evidence>
<dbReference type="SMART" id="SM00354">
    <property type="entry name" value="HTH_LACI"/>
    <property type="match status" value="1"/>
</dbReference>
<protein>
    <submittedName>
        <fullName evidence="6">Substrate-binding domain-containing protein</fullName>
    </submittedName>
</protein>
<dbReference type="InterPro" id="IPR010982">
    <property type="entry name" value="Lambda_DNA-bd_dom_sf"/>
</dbReference>
<dbReference type="SUPFAM" id="SSF53822">
    <property type="entry name" value="Periplasmic binding protein-like I"/>
    <property type="match status" value="1"/>
</dbReference>
<evidence type="ECO:0000313" key="7">
    <source>
        <dbReference type="Proteomes" id="UP001203338"/>
    </source>
</evidence>
<dbReference type="CDD" id="cd06284">
    <property type="entry name" value="PBP1_LacI-like"/>
    <property type="match status" value="1"/>
</dbReference>
<dbReference type="Pfam" id="PF00356">
    <property type="entry name" value="LacI"/>
    <property type="match status" value="1"/>
</dbReference>
<dbReference type="EMBL" id="JAMFLX010000018">
    <property type="protein sequence ID" value="MCL6270987.1"/>
    <property type="molecule type" value="Genomic_DNA"/>
</dbReference>
<feature type="domain" description="HTH lacI-type" evidence="5">
    <location>
        <begin position="2"/>
        <end position="56"/>
    </location>
</feature>
<evidence type="ECO:0000259" key="5">
    <source>
        <dbReference type="PROSITE" id="PS50932"/>
    </source>
</evidence>